<accession>A0AA38J0L9</accession>
<sequence length="155" mass="16852">MRVSPSNKTRSLNAPSALFANKARYLTDLINPACFFRVIETDEGRSVPVNSTTVYRPTRSRLDLWPVTPRSFVGKHCVATEGTCHRCAGTHPGKVAKSKNVYVILPSNDLIAFWHVGDLGGIPNFGPNRINKPSVGGGGGIAPKRGYMDTPDLIF</sequence>
<evidence type="ECO:0000313" key="2">
    <source>
        <dbReference type="Proteomes" id="UP001168821"/>
    </source>
</evidence>
<dbReference type="EMBL" id="JALNTZ010000002">
    <property type="protein sequence ID" value="KAJ3664339.1"/>
    <property type="molecule type" value="Genomic_DNA"/>
</dbReference>
<protein>
    <submittedName>
        <fullName evidence="1">Uncharacterized protein</fullName>
    </submittedName>
</protein>
<name>A0AA38J0L9_9CUCU</name>
<comment type="caution">
    <text evidence="1">The sequence shown here is derived from an EMBL/GenBank/DDBJ whole genome shotgun (WGS) entry which is preliminary data.</text>
</comment>
<reference evidence="1" key="1">
    <citation type="journal article" date="2023" name="G3 (Bethesda)">
        <title>Whole genome assemblies of Zophobas morio and Tenebrio molitor.</title>
        <authorList>
            <person name="Kaur S."/>
            <person name="Stinson S.A."/>
            <person name="diCenzo G.C."/>
        </authorList>
    </citation>
    <scope>NUCLEOTIDE SEQUENCE</scope>
    <source>
        <strain evidence="1">QUZm001</strain>
    </source>
</reference>
<dbReference type="AlphaFoldDB" id="A0AA38J0L9"/>
<gene>
    <name evidence="1" type="ORF">Zmor_008520</name>
</gene>
<keyword evidence="2" id="KW-1185">Reference proteome</keyword>
<dbReference type="Proteomes" id="UP001168821">
    <property type="component" value="Unassembled WGS sequence"/>
</dbReference>
<organism evidence="1 2">
    <name type="scientific">Zophobas morio</name>
    <dbReference type="NCBI Taxonomy" id="2755281"/>
    <lineage>
        <taxon>Eukaryota</taxon>
        <taxon>Metazoa</taxon>
        <taxon>Ecdysozoa</taxon>
        <taxon>Arthropoda</taxon>
        <taxon>Hexapoda</taxon>
        <taxon>Insecta</taxon>
        <taxon>Pterygota</taxon>
        <taxon>Neoptera</taxon>
        <taxon>Endopterygota</taxon>
        <taxon>Coleoptera</taxon>
        <taxon>Polyphaga</taxon>
        <taxon>Cucujiformia</taxon>
        <taxon>Tenebrionidae</taxon>
        <taxon>Zophobas</taxon>
    </lineage>
</organism>
<evidence type="ECO:0000313" key="1">
    <source>
        <dbReference type="EMBL" id="KAJ3664339.1"/>
    </source>
</evidence>
<proteinExistence type="predicted"/>